<evidence type="ECO:0008006" key="3">
    <source>
        <dbReference type="Google" id="ProtNLM"/>
    </source>
</evidence>
<reference evidence="1 2" key="1">
    <citation type="submission" date="2017-10" db="EMBL/GenBank/DDBJ databases">
        <title>Bacillus sp. nov., a halophilic bacterium isolated from a Keqin Lake.</title>
        <authorList>
            <person name="Wang H."/>
        </authorList>
    </citation>
    <scope>NUCLEOTIDE SEQUENCE [LARGE SCALE GENOMIC DNA]</scope>
    <source>
        <strain evidence="1 2">KQ-12</strain>
    </source>
</reference>
<accession>A0A323TSF1</accession>
<sequence>METINNLELIKERIAHQQAVALLIKSKGCSVCVAVEEQLKQGAIKHNEVHVLQVSLEQVPEISGEYLVLTAPTLILFIGGKEQWRGSRFIAYNELNQMIQRFF</sequence>
<proteinExistence type="predicted"/>
<dbReference type="EMBL" id="PDOD01000004">
    <property type="protein sequence ID" value="PYZ92345.1"/>
    <property type="molecule type" value="Genomic_DNA"/>
</dbReference>
<dbReference type="InterPro" id="IPR036249">
    <property type="entry name" value="Thioredoxin-like_sf"/>
</dbReference>
<dbReference type="CDD" id="cd02947">
    <property type="entry name" value="TRX_family"/>
    <property type="match status" value="1"/>
</dbReference>
<dbReference type="Proteomes" id="UP000248214">
    <property type="component" value="Unassembled WGS sequence"/>
</dbReference>
<dbReference type="SUPFAM" id="SSF52833">
    <property type="entry name" value="Thioredoxin-like"/>
    <property type="match status" value="1"/>
</dbReference>
<dbReference type="AlphaFoldDB" id="A0A323TSF1"/>
<dbReference type="RefSeq" id="WP_110610906.1">
    <property type="nucleotide sequence ID" value="NZ_PDOD01000004.1"/>
</dbReference>
<evidence type="ECO:0000313" key="1">
    <source>
        <dbReference type="EMBL" id="PYZ92345.1"/>
    </source>
</evidence>
<evidence type="ECO:0000313" key="2">
    <source>
        <dbReference type="Proteomes" id="UP000248214"/>
    </source>
</evidence>
<keyword evidence="2" id="KW-1185">Reference proteome</keyword>
<dbReference type="Gene3D" id="3.40.30.10">
    <property type="entry name" value="Glutaredoxin"/>
    <property type="match status" value="1"/>
</dbReference>
<name>A0A323TSF1_9BACI</name>
<protein>
    <recommendedName>
        <fullName evidence="3">Thiol reductase thioredoxin</fullName>
    </recommendedName>
</protein>
<dbReference type="OrthoDB" id="411356at2"/>
<organism evidence="1 2">
    <name type="scientific">Salipaludibacillus keqinensis</name>
    <dbReference type="NCBI Taxonomy" id="2045207"/>
    <lineage>
        <taxon>Bacteria</taxon>
        <taxon>Bacillati</taxon>
        <taxon>Bacillota</taxon>
        <taxon>Bacilli</taxon>
        <taxon>Bacillales</taxon>
        <taxon>Bacillaceae</taxon>
    </lineage>
</organism>
<gene>
    <name evidence="1" type="ORF">CR194_16050</name>
</gene>
<comment type="caution">
    <text evidence="1">The sequence shown here is derived from an EMBL/GenBank/DDBJ whole genome shotgun (WGS) entry which is preliminary data.</text>
</comment>